<dbReference type="Pfam" id="PF01694">
    <property type="entry name" value="Rhomboid"/>
    <property type="match status" value="1"/>
</dbReference>
<evidence type="ECO:0000256" key="3">
    <source>
        <dbReference type="ARBA" id="ARBA00022692"/>
    </source>
</evidence>
<comment type="caution">
    <text evidence="9">The sequence shown here is derived from an EMBL/GenBank/DDBJ whole genome shotgun (WGS) entry which is preliminary data.</text>
</comment>
<dbReference type="Proteomes" id="UP000076964">
    <property type="component" value="Unassembled WGS sequence"/>
</dbReference>
<dbReference type="OrthoDB" id="9813074at2"/>
<keyword evidence="6 7" id="KW-0472">Membrane</keyword>
<dbReference type="AlphaFoldDB" id="A0A177E5Q5"/>
<evidence type="ECO:0000256" key="2">
    <source>
        <dbReference type="ARBA" id="ARBA00009045"/>
    </source>
</evidence>
<evidence type="ECO:0000256" key="5">
    <source>
        <dbReference type="ARBA" id="ARBA00022989"/>
    </source>
</evidence>
<comment type="similarity">
    <text evidence="2">Belongs to the peptidase S54 family.</text>
</comment>
<reference evidence="9 10" key="1">
    <citation type="submission" date="2016-02" db="EMBL/GenBank/DDBJ databases">
        <title>Draft genome sequence of Thermodesulfatator sp. S606.</title>
        <authorList>
            <person name="Lai Q."/>
            <person name="Cao J."/>
            <person name="Dupont S."/>
            <person name="Shao Z."/>
            <person name="Jebbar M."/>
            <person name="Alain K."/>
        </authorList>
    </citation>
    <scope>NUCLEOTIDE SEQUENCE [LARGE SCALE GENOMIC DNA]</scope>
    <source>
        <strain evidence="9 10">S606</strain>
    </source>
</reference>
<feature type="domain" description="Peptidase S54 rhomboid" evidence="8">
    <location>
        <begin position="114"/>
        <end position="246"/>
    </location>
</feature>
<dbReference type="PANTHER" id="PTHR43731:SF14">
    <property type="entry name" value="PRESENILIN-ASSOCIATED RHOMBOID-LIKE PROTEIN, MITOCHONDRIAL"/>
    <property type="match status" value="1"/>
</dbReference>
<dbReference type="GO" id="GO:0016020">
    <property type="term" value="C:membrane"/>
    <property type="evidence" value="ECO:0007669"/>
    <property type="project" value="UniProtKB-SubCell"/>
</dbReference>
<keyword evidence="10" id="KW-1185">Reference proteome</keyword>
<gene>
    <name evidence="9" type="ORF">TH606_10580</name>
</gene>
<dbReference type="InterPro" id="IPR022764">
    <property type="entry name" value="Peptidase_S54_rhomboid_dom"/>
</dbReference>
<name>A0A177E5Q5_9BACT</name>
<feature type="transmembrane region" description="Helical" evidence="7">
    <location>
        <begin position="259"/>
        <end position="280"/>
    </location>
</feature>
<evidence type="ECO:0000256" key="7">
    <source>
        <dbReference type="SAM" id="Phobius"/>
    </source>
</evidence>
<dbReference type="GO" id="GO:0004252">
    <property type="term" value="F:serine-type endopeptidase activity"/>
    <property type="evidence" value="ECO:0007669"/>
    <property type="project" value="InterPro"/>
</dbReference>
<dbReference type="InterPro" id="IPR050925">
    <property type="entry name" value="Rhomboid_protease_S54"/>
</dbReference>
<proteinExistence type="inferred from homology"/>
<keyword evidence="3 7" id="KW-0812">Transmembrane</keyword>
<organism evidence="9 10">
    <name type="scientific">Thermodesulfatator autotrophicus</name>
    <dbReference type="NCBI Taxonomy" id="1795632"/>
    <lineage>
        <taxon>Bacteria</taxon>
        <taxon>Pseudomonadati</taxon>
        <taxon>Thermodesulfobacteriota</taxon>
        <taxon>Thermodesulfobacteria</taxon>
        <taxon>Thermodesulfobacteriales</taxon>
        <taxon>Thermodesulfatatoraceae</taxon>
        <taxon>Thermodesulfatator</taxon>
    </lineage>
</organism>
<feature type="transmembrane region" description="Helical" evidence="7">
    <location>
        <begin position="153"/>
        <end position="173"/>
    </location>
</feature>
<accession>A0A177E5Q5</accession>
<feature type="transmembrane region" description="Helical" evidence="7">
    <location>
        <begin position="129"/>
        <end position="146"/>
    </location>
</feature>
<evidence type="ECO:0000256" key="4">
    <source>
        <dbReference type="ARBA" id="ARBA00022801"/>
    </source>
</evidence>
<feature type="transmembrane region" description="Helical" evidence="7">
    <location>
        <begin position="206"/>
        <end position="224"/>
    </location>
</feature>
<dbReference type="InterPro" id="IPR035952">
    <property type="entry name" value="Rhomboid-like_sf"/>
</dbReference>
<dbReference type="RefSeq" id="WP_068543842.1">
    <property type="nucleotide sequence ID" value="NZ_LSFI01000070.1"/>
</dbReference>
<feature type="transmembrane region" description="Helical" evidence="7">
    <location>
        <begin position="230"/>
        <end position="247"/>
    </location>
</feature>
<dbReference type="STRING" id="1795632.TH606_10580"/>
<evidence type="ECO:0000256" key="1">
    <source>
        <dbReference type="ARBA" id="ARBA00004141"/>
    </source>
</evidence>
<evidence type="ECO:0000313" key="9">
    <source>
        <dbReference type="EMBL" id="OAG26770.1"/>
    </source>
</evidence>
<evidence type="ECO:0000313" key="10">
    <source>
        <dbReference type="Proteomes" id="UP000076964"/>
    </source>
</evidence>
<dbReference type="PANTHER" id="PTHR43731">
    <property type="entry name" value="RHOMBOID PROTEASE"/>
    <property type="match status" value="1"/>
</dbReference>
<feature type="transmembrane region" description="Helical" evidence="7">
    <location>
        <begin position="72"/>
        <end position="92"/>
    </location>
</feature>
<comment type="subcellular location">
    <subcellularLocation>
        <location evidence="1">Membrane</location>
        <topology evidence="1">Multi-pass membrane protein</topology>
    </subcellularLocation>
</comment>
<feature type="transmembrane region" description="Helical" evidence="7">
    <location>
        <begin position="179"/>
        <end position="199"/>
    </location>
</feature>
<sequence length="282" mass="31594">MNQKLLARDKKETIKAYSLVLLARGIEHEISLGEDWQIYVSAKDFEKALEEIRLYQQENSRLETHSEGLNSIGVEAIFWSLCAFGILCVFLLKVKPEHQLFSLGMADNVKFLNGEWWRVFTSLTLHKDPAHLAGNLLFTGIFLFLLQRYLSLGLCWLGLILGGGLGNAWNLFLHKEPHLSVGFSTSTFACLGLLTAFLGKQRRPRRILVSLGLALAFLGFLGSGGKGVDIGAHFWGLIAGFYLGFIWNTVADEKLNQSFNLSGFIVAFSLLIFSWIFAFLNL</sequence>
<keyword evidence="4" id="KW-0378">Hydrolase</keyword>
<dbReference type="SUPFAM" id="SSF144091">
    <property type="entry name" value="Rhomboid-like"/>
    <property type="match status" value="1"/>
</dbReference>
<evidence type="ECO:0000256" key="6">
    <source>
        <dbReference type="ARBA" id="ARBA00023136"/>
    </source>
</evidence>
<dbReference type="EMBL" id="LSFI01000070">
    <property type="protein sequence ID" value="OAG26770.1"/>
    <property type="molecule type" value="Genomic_DNA"/>
</dbReference>
<protein>
    <recommendedName>
        <fullName evidence="8">Peptidase S54 rhomboid domain-containing protein</fullName>
    </recommendedName>
</protein>
<keyword evidence="5 7" id="KW-1133">Transmembrane helix</keyword>
<evidence type="ECO:0000259" key="8">
    <source>
        <dbReference type="Pfam" id="PF01694"/>
    </source>
</evidence>
<dbReference type="Gene3D" id="1.20.1540.10">
    <property type="entry name" value="Rhomboid-like"/>
    <property type="match status" value="1"/>
</dbReference>